<keyword evidence="2 4" id="KW-0472">Membrane</keyword>
<evidence type="ECO:0000259" key="7">
    <source>
        <dbReference type="Pfam" id="PF07715"/>
    </source>
</evidence>
<comment type="similarity">
    <text evidence="4">Belongs to the TonB-dependent receptor family.</text>
</comment>
<evidence type="ECO:0000256" key="4">
    <source>
        <dbReference type="RuleBase" id="RU003357"/>
    </source>
</evidence>
<feature type="domain" description="TonB-dependent receptor-like beta-barrel" evidence="6">
    <location>
        <begin position="520"/>
        <end position="1018"/>
    </location>
</feature>
<dbReference type="PANTHER" id="PTHR40980">
    <property type="entry name" value="PLUG DOMAIN-CONTAINING PROTEIN"/>
    <property type="match status" value="1"/>
</dbReference>
<name>A0A1Y0I1K5_9GAMM</name>
<comment type="subcellular location">
    <subcellularLocation>
        <location evidence="1 4">Cell outer membrane</location>
    </subcellularLocation>
</comment>
<evidence type="ECO:0000256" key="5">
    <source>
        <dbReference type="SAM" id="SignalP"/>
    </source>
</evidence>
<dbReference type="Gene3D" id="2.170.130.10">
    <property type="entry name" value="TonB-dependent receptor, plug domain"/>
    <property type="match status" value="1"/>
</dbReference>
<dbReference type="PANTHER" id="PTHR40980:SF5">
    <property type="entry name" value="TONB-DEPENDENT RECEPTOR"/>
    <property type="match status" value="1"/>
</dbReference>
<dbReference type="Pfam" id="PF00593">
    <property type="entry name" value="TonB_dep_Rec_b-barrel"/>
    <property type="match status" value="1"/>
</dbReference>
<feature type="chain" id="PRO_5012982488" evidence="5">
    <location>
        <begin position="25"/>
        <end position="1049"/>
    </location>
</feature>
<feature type="signal peptide" evidence="5">
    <location>
        <begin position="1"/>
        <end position="24"/>
    </location>
</feature>
<dbReference type="InterPro" id="IPR013784">
    <property type="entry name" value="Carb-bd-like_fold"/>
</dbReference>
<dbReference type="InterPro" id="IPR036942">
    <property type="entry name" value="Beta-barrel_TonB_sf"/>
</dbReference>
<dbReference type="InterPro" id="IPR012910">
    <property type="entry name" value="Plug_dom"/>
</dbReference>
<dbReference type="Gene3D" id="2.60.40.1120">
    <property type="entry name" value="Carboxypeptidase-like, regulatory domain"/>
    <property type="match status" value="1"/>
</dbReference>
<proteinExistence type="inferred from homology"/>
<dbReference type="KEGG" id="ome:OLMES_0242"/>
<protein>
    <submittedName>
        <fullName evidence="8">Outer membrane receptor protein</fullName>
    </submittedName>
</protein>
<keyword evidence="5" id="KW-0732">Signal</keyword>
<dbReference type="OrthoDB" id="9768470at2"/>
<dbReference type="GO" id="GO:0009279">
    <property type="term" value="C:cell outer membrane"/>
    <property type="evidence" value="ECO:0007669"/>
    <property type="project" value="UniProtKB-SubCell"/>
</dbReference>
<sequence length="1049" mass="118557">MSPLNVVRALLTVILISLTSGVSAEDNLFIFVFKNGVPQPQITVRVGDQQIDTNDFGLANFDLPAEHYEVGYYQGNELFAVTEVSLLNNLQSQIFLDLTSDSGAEVDLDLPLGSYQQDFEQAEVKEQTGPKGTLRLKVIDSEGNAPVTKVKLFFKGYSIDAATDENGVAEVELSEGSYDVSLIHPKYVMQVMRDIEIRADATSDQSATLTQADIVLDEYVVSAPFVEGSLASTFTDLKDSNVLGDAISSEQFSKSGDSSASGALKRVTGITIVDGKFVFVRGLGERYSTVLLNGLHIPSPEPTKRVVPLDIFPTGVIQSMNIQKTYSSDLPGTFGGGTVLINSKDIPKEDNFIQGSFSVSMNDYTKENVMVNTENDRPLPQIILDLSEDFGVLTQEVKLGDRVLAEGLTAEEKEQLNSAMVNYRDYGLHKKKLQPGKSISITTGQSFKTSNGLKYGFAGSIYHKTEAGSSEITQEEYEFNQDSGEILHTESNSFNVTKLSEKYGGLFSFGLDNLDGQKVKYTFLRLNQNDDVNNVGVEDELIEDRISQRTFLQYTEKTLTSHQFNGEHHFSGFLPESWDSKHDGYFDDVVISWGAETADATRLEPGTFEYEYKEANDQFLLDAKKLFYLYSDLEDEVDNYRVDLKLPFRLNGRDNYTQIGWFDYEKARTLDNRRFKIKYSNTRDPSLIDEALTQVNVDNGTIDILDSYKPDDFYTAEQTVTAYYINQLISPINALDINFGARMEESTQSLQVGAEQEASELETDDVLPFLGATYRFDDEHQLRLGASQTLSRPDFREFSPNRFKDPLTGNIIFGYDKLEPTEITNFDIKYEWFPSFDEFISFGLFAKKFTNPIETVRTVADVDIEISYRNAKSAESFGFETGFRKNLSPYWEQLENFFMGGNFAYIKSEIELDKDSPENENDQFIPFLTSENRPMQGQSPYVVNFQFGYDNFFTRRSATLLYNVYGKRISSLGINGNPDIYEQPFHRLDFVLKWGLNDTYDEQEKRIGYTLTFKVKNLLDSEIEEMQGEETTTSIEPGREYSLTFSMKY</sequence>
<evidence type="ECO:0000256" key="1">
    <source>
        <dbReference type="ARBA" id="ARBA00004442"/>
    </source>
</evidence>
<keyword evidence="3" id="KW-0998">Cell outer membrane</keyword>
<dbReference type="InterPro" id="IPR000531">
    <property type="entry name" value="Beta-barrel_TonB"/>
</dbReference>
<dbReference type="Gene3D" id="2.40.170.20">
    <property type="entry name" value="TonB-dependent receptor, beta-barrel domain"/>
    <property type="match status" value="1"/>
</dbReference>
<keyword evidence="4" id="KW-0798">TonB box</keyword>
<dbReference type="RefSeq" id="WP_087459563.1">
    <property type="nucleotide sequence ID" value="NZ_CP021425.1"/>
</dbReference>
<keyword evidence="8" id="KW-0675">Receptor</keyword>
<dbReference type="SUPFAM" id="SSF56935">
    <property type="entry name" value="Porins"/>
    <property type="match status" value="1"/>
</dbReference>
<keyword evidence="9" id="KW-1185">Reference proteome</keyword>
<evidence type="ECO:0000313" key="9">
    <source>
        <dbReference type="Proteomes" id="UP000196027"/>
    </source>
</evidence>
<evidence type="ECO:0000313" key="8">
    <source>
        <dbReference type="EMBL" id="ARU54348.1"/>
    </source>
</evidence>
<evidence type="ECO:0000259" key="6">
    <source>
        <dbReference type="Pfam" id="PF00593"/>
    </source>
</evidence>
<dbReference type="SUPFAM" id="SSF49452">
    <property type="entry name" value="Starch-binding domain-like"/>
    <property type="match status" value="1"/>
</dbReference>
<feature type="domain" description="TonB-dependent receptor plug" evidence="7">
    <location>
        <begin position="245"/>
        <end position="337"/>
    </location>
</feature>
<accession>A0A1Y0I1K5</accession>
<gene>
    <name evidence="8" type="ORF">OLMES_0242</name>
</gene>
<dbReference type="InterPro" id="IPR037066">
    <property type="entry name" value="Plug_dom_sf"/>
</dbReference>
<dbReference type="AlphaFoldDB" id="A0A1Y0I1K5"/>
<dbReference type="Proteomes" id="UP000196027">
    <property type="component" value="Chromosome"/>
</dbReference>
<evidence type="ECO:0000256" key="3">
    <source>
        <dbReference type="ARBA" id="ARBA00023237"/>
    </source>
</evidence>
<reference evidence="8 9" key="1">
    <citation type="submission" date="2017-05" db="EMBL/GenBank/DDBJ databases">
        <title>Genomic insights into alkan degradation activity of Oleiphilus messinensis.</title>
        <authorList>
            <person name="Kozyavkin S.A."/>
            <person name="Slesarev A.I."/>
            <person name="Golyshin P.N."/>
            <person name="Korzhenkov A."/>
            <person name="Golyshina O.N."/>
            <person name="Toshchakov S.V."/>
        </authorList>
    </citation>
    <scope>NUCLEOTIDE SEQUENCE [LARGE SCALE GENOMIC DNA]</scope>
    <source>
        <strain evidence="8 9">ME102</strain>
    </source>
</reference>
<dbReference type="GO" id="GO:0030246">
    <property type="term" value="F:carbohydrate binding"/>
    <property type="evidence" value="ECO:0007669"/>
    <property type="project" value="InterPro"/>
</dbReference>
<organism evidence="8 9">
    <name type="scientific">Oleiphilus messinensis</name>
    <dbReference type="NCBI Taxonomy" id="141451"/>
    <lineage>
        <taxon>Bacteria</taxon>
        <taxon>Pseudomonadati</taxon>
        <taxon>Pseudomonadota</taxon>
        <taxon>Gammaproteobacteria</taxon>
        <taxon>Oceanospirillales</taxon>
        <taxon>Oleiphilaceae</taxon>
        <taxon>Oleiphilus</taxon>
    </lineage>
</organism>
<evidence type="ECO:0000256" key="2">
    <source>
        <dbReference type="ARBA" id="ARBA00023136"/>
    </source>
</evidence>
<dbReference type="Pfam" id="PF07715">
    <property type="entry name" value="Plug"/>
    <property type="match status" value="1"/>
</dbReference>
<dbReference type="EMBL" id="CP021425">
    <property type="protein sequence ID" value="ARU54348.1"/>
    <property type="molecule type" value="Genomic_DNA"/>
</dbReference>